<dbReference type="InterPro" id="IPR036291">
    <property type="entry name" value="NAD(P)-bd_dom_sf"/>
</dbReference>
<evidence type="ECO:0000256" key="1">
    <source>
        <dbReference type="ARBA" id="ARBA00007637"/>
    </source>
</evidence>
<dbReference type="CDD" id="cd05255">
    <property type="entry name" value="SQD1_like_SDR_e"/>
    <property type="match status" value="1"/>
</dbReference>
<dbReference type="OrthoDB" id="9771073at2"/>
<gene>
    <name evidence="3" type="ORF">BM613_08920</name>
</gene>
<dbReference type="Gene3D" id="3.90.25.10">
    <property type="entry name" value="UDP-galactose 4-epimerase, domain 1"/>
    <property type="match status" value="1"/>
</dbReference>
<dbReference type="RefSeq" id="WP_109430842.1">
    <property type="nucleotide sequence ID" value="NZ_MPDK01000013.1"/>
</dbReference>
<dbReference type="EMBL" id="MPDK01000013">
    <property type="protein sequence ID" value="PWI57435.1"/>
    <property type="molecule type" value="Genomic_DNA"/>
</dbReference>
<sequence length="382" mass="43404">MRILITGGDGFCGWPTALYLSRKGHDIAILDNQIRRDWDRELGIASLTPIASMDERVHEWQKYAKGAFEAYHVDMRDYDALAHAVAQFVPDAIVHFAEQRSAPYSMIDREHAVFTQTNNIVGTLNLLYIMKEVVPDCHLIKLGTMGEYGTPNIDIEEGYLTIEYKGRQDTLPYPKQPPSMYHLSKVHDSHNIMFSCRAWNLRATDLNQGVVYGVQTDETRMHPLLSNRFDYDQIFGTALNRFCVEAAASHPLTVYGAGGQTRGFINLQDTVRCIEIAALNPASRGEFRVFNQFTEEFSVAALAQRVQRVSADLGIQAEILHLQNPRVEAEQHYYHAAHTKLLELGLTPHLLSDQTIREMIESARMHKEEIQLDTIMPTVTWS</sequence>
<dbReference type="AlphaFoldDB" id="A0A2U3D826"/>
<dbReference type="Gene3D" id="3.40.50.720">
    <property type="entry name" value="NAD(P)-binding Rossmann-like Domain"/>
    <property type="match status" value="1"/>
</dbReference>
<dbReference type="SUPFAM" id="SSF51735">
    <property type="entry name" value="NAD(P)-binding Rossmann-fold domains"/>
    <property type="match status" value="1"/>
</dbReference>
<proteinExistence type="inferred from homology"/>
<feature type="domain" description="NAD-dependent epimerase/dehydratase" evidence="2">
    <location>
        <begin position="3"/>
        <end position="291"/>
    </location>
</feature>
<organism evidence="3 4">
    <name type="scientific">Sulfoacidibacillus thermotolerans</name>
    <name type="common">Acidibacillus sulfuroxidans</name>
    <dbReference type="NCBI Taxonomy" id="1765684"/>
    <lineage>
        <taxon>Bacteria</taxon>
        <taxon>Bacillati</taxon>
        <taxon>Bacillota</taxon>
        <taxon>Bacilli</taxon>
        <taxon>Bacillales</taxon>
        <taxon>Alicyclobacillaceae</taxon>
        <taxon>Sulfoacidibacillus</taxon>
    </lineage>
</organism>
<keyword evidence="4" id="KW-1185">Reference proteome</keyword>
<dbReference type="Proteomes" id="UP000245380">
    <property type="component" value="Unassembled WGS sequence"/>
</dbReference>
<reference evidence="3 4" key="1">
    <citation type="submission" date="2016-11" db="EMBL/GenBank/DDBJ databases">
        <title>Comparative genomics of Acidibacillus ferroxidans species.</title>
        <authorList>
            <person name="Oliveira G."/>
            <person name="Nunes G."/>
            <person name="Oliveira R."/>
            <person name="Araujo F."/>
            <person name="Salim A."/>
            <person name="Scholte L."/>
            <person name="Morais D."/>
            <person name="Nancucheo I."/>
            <person name="Johnson D.B."/>
            <person name="Grail B."/>
            <person name="Bittencourt J."/>
            <person name="Valadares R."/>
        </authorList>
    </citation>
    <scope>NUCLEOTIDE SEQUENCE [LARGE SCALE GENOMIC DNA]</scope>
    <source>
        <strain evidence="3 4">Y002</strain>
    </source>
</reference>
<accession>A0A2U3D826</accession>
<dbReference type="InterPro" id="IPR001509">
    <property type="entry name" value="Epimerase_deHydtase"/>
</dbReference>
<evidence type="ECO:0000259" key="2">
    <source>
        <dbReference type="Pfam" id="PF01370"/>
    </source>
</evidence>
<evidence type="ECO:0000313" key="4">
    <source>
        <dbReference type="Proteomes" id="UP000245380"/>
    </source>
</evidence>
<name>A0A2U3D826_SULT2</name>
<comment type="similarity">
    <text evidence="1">Belongs to the NAD(P)-dependent epimerase/dehydratase family.</text>
</comment>
<protein>
    <submittedName>
        <fullName evidence="3">NAD-dependent dehydratase</fullName>
    </submittedName>
</protein>
<comment type="caution">
    <text evidence="3">The sequence shown here is derived from an EMBL/GenBank/DDBJ whole genome shotgun (WGS) entry which is preliminary data.</text>
</comment>
<evidence type="ECO:0000313" key="3">
    <source>
        <dbReference type="EMBL" id="PWI57435.1"/>
    </source>
</evidence>
<dbReference type="PANTHER" id="PTHR43000">
    <property type="entry name" value="DTDP-D-GLUCOSE 4,6-DEHYDRATASE-RELATED"/>
    <property type="match status" value="1"/>
</dbReference>
<dbReference type="Pfam" id="PF01370">
    <property type="entry name" value="Epimerase"/>
    <property type="match status" value="1"/>
</dbReference>